<reference evidence="1 2" key="1">
    <citation type="journal article" date="2022" name="Nat. Microbiol.">
        <title>The microbiome of a bacterivorous marine choanoflagellate contains a resource-demanding obligate bacterial associate.</title>
        <authorList>
            <person name="Needham D.M."/>
            <person name="Poirier C."/>
            <person name="Bachy C."/>
            <person name="George E.E."/>
            <person name="Wilken S."/>
            <person name="Yung C.C.M."/>
            <person name="Limardo A.J."/>
            <person name="Morando M."/>
            <person name="Sudek L."/>
            <person name="Malmstrom R.R."/>
            <person name="Keeling P.J."/>
            <person name="Santoro A.E."/>
            <person name="Worden A.Z."/>
        </authorList>
    </citation>
    <scope>NUCLEOTIDE SEQUENCE [LARGE SCALE GENOMIC DNA]</scope>
    <source>
        <strain evidence="1 2">Comchoano-2</strain>
    </source>
</reference>
<dbReference type="Proteomes" id="UP001320768">
    <property type="component" value="Unassembled WGS sequence"/>
</dbReference>
<sequence>MRTIPENNHSKHPSDEGEVTFGCVDVMLFKNTKAAIRARKSVITRKKVKANRVARHKDKAKETKQSLSVYSVNRLKVRRMNRQERLMKIQQSNLLLTMMPYVEPMTQTVILPIESPSDPTIANPWDYFHGHLAL</sequence>
<dbReference type="RefSeq" id="WP_258569007.1">
    <property type="nucleotide sequence ID" value="NZ_JAKUDN010000001.1"/>
</dbReference>
<keyword evidence="2" id="KW-1185">Reference proteome</keyword>
<protein>
    <recommendedName>
        <fullName evidence="3">BZIP domain-containing protein</fullName>
    </recommendedName>
</protein>
<gene>
    <name evidence="1" type="ORF">MKS91_01140</name>
</gene>
<evidence type="ECO:0000313" key="1">
    <source>
        <dbReference type="EMBL" id="MCP8351899.1"/>
    </source>
</evidence>
<organism evidence="1 2">
    <name type="scientific">Candidatus Synchoanobacter obligatus</name>
    <dbReference type="NCBI Taxonomy" id="2919597"/>
    <lineage>
        <taxon>Bacteria</taxon>
        <taxon>Pseudomonadati</taxon>
        <taxon>Pseudomonadota</taxon>
        <taxon>Gammaproteobacteria</taxon>
        <taxon>Candidatus Comchoanobacterales</taxon>
        <taxon>Candidatus Comchoanobacteraceae</taxon>
        <taxon>Candidatus Synchoanobacter</taxon>
    </lineage>
</organism>
<evidence type="ECO:0000313" key="2">
    <source>
        <dbReference type="Proteomes" id="UP001320768"/>
    </source>
</evidence>
<dbReference type="EMBL" id="JAKUDN010000001">
    <property type="protein sequence ID" value="MCP8351899.1"/>
    <property type="molecule type" value="Genomic_DNA"/>
</dbReference>
<proteinExistence type="predicted"/>
<accession>A0ABT1L3Y2</accession>
<name>A0ABT1L3Y2_9GAMM</name>
<comment type="caution">
    <text evidence="1">The sequence shown here is derived from an EMBL/GenBank/DDBJ whole genome shotgun (WGS) entry which is preliminary data.</text>
</comment>
<evidence type="ECO:0008006" key="3">
    <source>
        <dbReference type="Google" id="ProtNLM"/>
    </source>
</evidence>